<dbReference type="GO" id="GO:0006355">
    <property type="term" value="P:regulation of DNA-templated transcription"/>
    <property type="evidence" value="ECO:0007669"/>
    <property type="project" value="UniProtKB-ARBA"/>
</dbReference>
<dbReference type="InterPro" id="IPR036390">
    <property type="entry name" value="WH_DNA-bd_sf"/>
</dbReference>
<dbReference type="Pfam" id="PF13412">
    <property type="entry name" value="HTH_24"/>
    <property type="match status" value="1"/>
</dbReference>
<dbReference type="AlphaFoldDB" id="A0A1U7DKI6"/>
<dbReference type="Proteomes" id="UP000187266">
    <property type="component" value="Chromosome"/>
</dbReference>
<dbReference type="OrthoDB" id="9803143at2"/>
<gene>
    <name evidence="1" type="ORF">BV394_12700</name>
</gene>
<keyword evidence="2" id="KW-1185">Reference proteome</keyword>
<dbReference type="SMART" id="SM00344">
    <property type="entry name" value="HTH_ASNC"/>
    <property type="match status" value="1"/>
</dbReference>
<dbReference type="RefSeq" id="WP_076980499.1">
    <property type="nucleotide sequence ID" value="NZ_CP019124.1"/>
</dbReference>
<organism evidence="1 2">
    <name type="scientific">Brevirhabdus pacifica</name>
    <dbReference type="NCBI Taxonomy" id="1267768"/>
    <lineage>
        <taxon>Bacteria</taxon>
        <taxon>Pseudomonadati</taxon>
        <taxon>Pseudomonadota</taxon>
        <taxon>Alphaproteobacteria</taxon>
        <taxon>Rhodobacterales</taxon>
        <taxon>Paracoccaceae</taxon>
        <taxon>Brevirhabdus</taxon>
    </lineage>
</organism>
<evidence type="ECO:0000313" key="1">
    <source>
        <dbReference type="EMBL" id="APX90481.1"/>
    </source>
</evidence>
<dbReference type="Pfam" id="PF01037">
    <property type="entry name" value="AsnC_trans_reg"/>
    <property type="match status" value="1"/>
</dbReference>
<accession>A0A2M9DCB0</accession>
<dbReference type="Gene3D" id="3.30.70.920">
    <property type="match status" value="1"/>
</dbReference>
<dbReference type="InterPro" id="IPR019888">
    <property type="entry name" value="Tscrpt_reg_AsnC-like"/>
</dbReference>
<dbReference type="PRINTS" id="PR00033">
    <property type="entry name" value="HTHASNC"/>
</dbReference>
<dbReference type="InterPro" id="IPR019885">
    <property type="entry name" value="Tscrpt_reg_HTH_AsnC-type_CS"/>
</dbReference>
<dbReference type="InterPro" id="IPR036388">
    <property type="entry name" value="WH-like_DNA-bd_sf"/>
</dbReference>
<accession>A0A1U7DKI6</accession>
<evidence type="ECO:0000313" key="2">
    <source>
        <dbReference type="Proteomes" id="UP000187266"/>
    </source>
</evidence>
<dbReference type="GO" id="GO:0043565">
    <property type="term" value="F:sequence-specific DNA binding"/>
    <property type="evidence" value="ECO:0007669"/>
    <property type="project" value="InterPro"/>
</dbReference>
<dbReference type="PANTHER" id="PTHR30154:SF34">
    <property type="entry name" value="TRANSCRIPTIONAL REGULATOR AZLB"/>
    <property type="match status" value="1"/>
</dbReference>
<dbReference type="STRING" id="1267768.BV394_12700"/>
<dbReference type="PROSITE" id="PS00519">
    <property type="entry name" value="HTH_ASNC_1"/>
    <property type="match status" value="1"/>
</dbReference>
<dbReference type="EMBL" id="CP019124">
    <property type="protein sequence ID" value="APX90481.1"/>
    <property type="molecule type" value="Genomic_DNA"/>
</dbReference>
<dbReference type="PANTHER" id="PTHR30154">
    <property type="entry name" value="LEUCINE-RESPONSIVE REGULATORY PROTEIN"/>
    <property type="match status" value="1"/>
</dbReference>
<dbReference type="InterPro" id="IPR019887">
    <property type="entry name" value="Tscrpt_reg_AsnC/Lrp_C"/>
</dbReference>
<name>A0A1U7DKI6_9RHOB</name>
<dbReference type="PROSITE" id="PS50956">
    <property type="entry name" value="HTH_ASNC_2"/>
    <property type="match status" value="1"/>
</dbReference>
<dbReference type="InterPro" id="IPR011008">
    <property type="entry name" value="Dimeric_a/b-barrel"/>
</dbReference>
<sequence length="160" mass="18179">MPTLRLDATDLRILKILQQRADISNLELAERVGLSPSPCLRRVRLLEEAGIIRSRVTLLDAAGIGLMVNVFVSVTLEKQVKERLQEFEDDVRDRPEVVECYLMTGEADYLLRVVVPDLQHYEQFLKEHLTRIPGVASIKSSFALNQVSYSTALPLEHLRP</sequence>
<dbReference type="InterPro" id="IPR011991">
    <property type="entry name" value="ArsR-like_HTH"/>
</dbReference>
<dbReference type="GO" id="GO:0043200">
    <property type="term" value="P:response to amino acid"/>
    <property type="evidence" value="ECO:0007669"/>
    <property type="project" value="TreeGrafter"/>
</dbReference>
<dbReference type="CDD" id="cd00090">
    <property type="entry name" value="HTH_ARSR"/>
    <property type="match status" value="1"/>
</dbReference>
<dbReference type="InterPro" id="IPR000485">
    <property type="entry name" value="AsnC-type_HTH_dom"/>
</dbReference>
<proteinExistence type="predicted"/>
<reference evidence="1 2" key="1">
    <citation type="submission" date="2017-01" db="EMBL/GenBank/DDBJ databases">
        <title>Genomic analysis of Xuhuaishuia manganoxidans DY6-4.</title>
        <authorList>
            <person name="Wang X."/>
        </authorList>
    </citation>
    <scope>NUCLEOTIDE SEQUENCE [LARGE SCALE GENOMIC DNA]</scope>
    <source>
        <strain evidence="1 2">DY6-4</strain>
    </source>
</reference>
<dbReference type="SUPFAM" id="SSF54909">
    <property type="entry name" value="Dimeric alpha+beta barrel"/>
    <property type="match status" value="1"/>
</dbReference>
<dbReference type="Gene3D" id="1.10.10.10">
    <property type="entry name" value="Winged helix-like DNA-binding domain superfamily/Winged helix DNA-binding domain"/>
    <property type="match status" value="1"/>
</dbReference>
<dbReference type="SUPFAM" id="SSF46785">
    <property type="entry name" value="Winged helix' DNA-binding domain"/>
    <property type="match status" value="1"/>
</dbReference>
<dbReference type="GO" id="GO:0005829">
    <property type="term" value="C:cytosol"/>
    <property type="evidence" value="ECO:0007669"/>
    <property type="project" value="TreeGrafter"/>
</dbReference>
<protein>
    <submittedName>
        <fullName evidence="1">ArsR family transcriptional regulator</fullName>
    </submittedName>
</protein>